<keyword evidence="5" id="KW-0560">Oxidoreductase</keyword>
<dbReference type="CDD" id="cd11061">
    <property type="entry name" value="CYP67-like"/>
    <property type="match status" value="1"/>
</dbReference>
<dbReference type="PANTHER" id="PTHR24305:SF187">
    <property type="entry name" value="P450, PUTATIVE (EUROFUNG)-RELATED"/>
    <property type="match status" value="1"/>
</dbReference>
<dbReference type="GO" id="GO:0004497">
    <property type="term" value="F:monooxygenase activity"/>
    <property type="evidence" value="ECO:0007669"/>
    <property type="project" value="UniProtKB-KW"/>
</dbReference>
<dbReference type="InterPro" id="IPR050121">
    <property type="entry name" value="Cytochrome_P450_monoxygenase"/>
</dbReference>
<keyword evidence="4 8" id="KW-0479">Metal-binding</keyword>
<dbReference type="SUPFAM" id="SSF48264">
    <property type="entry name" value="Cytochrome P450"/>
    <property type="match status" value="1"/>
</dbReference>
<evidence type="ECO:0000256" key="2">
    <source>
        <dbReference type="ARBA" id="ARBA00005179"/>
    </source>
</evidence>
<keyword evidence="8" id="KW-0349">Heme</keyword>
<feature type="binding site" description="axial binding residue" evidence="8">
    <location>
        <position position="511"/>
    </location>
    <ligand>
        <name>heme</name>
        <dbReference type="ChEBI" id="CHEBI:30413"/>
    </ligand>
    <ligandPart>
        <name>Fe</name>
        <dbReference type="ChEBI" id="CHEBI:18248"/>
    </ligandPart>
</feature>
<name>A0AAV5A061_9AGAM</name>
<dbReference type="GO" id="GO:0016705">
    <property type="term" value="F:oxidoreductase activity, acting on paired donors, with incorporation or reduction of molecular oxygen"/>
    <property type="evidence" value="ECO:0007669"/>
    <property type="project" value="InterPro"/>
</dbReference>
<dbReference type="InterPro" id="IPR001128">
    <property type="entry name" value="Cyt_P450"/>
</dbReference>
<dbReference type="Gene3D" id="1.10.630.10">
    <property type="entry name" value="Cytochrome P450"/>
    <property type="match status" value="1"/>
</dbReference>
<protein>
    <recommendedName>
        <fullName evidence="12">Cytochrome P450</fullName>
    </recommendedName>
</protein>
<dbReference type="Proteomes" id="UP001050691">
    <property type="component" value="Unassembled WGS sequence"/>
</dbReference>
<organism evidence="10 11">
    <name type="scientific">Clathrus columnatus</name>
    <dbReference type="NCBI Taxonomy" id="1419009"/>
    <lineage>
        <taxon>Eukaryota</taxon>
        <taxon>Fungi</taxon>
        <taxon>Dikarya</taxon>
        <taxon>Basidiomycota</taxon>
        <taxon>Agaricomycotina</taxon>
        <taxon>Agaricomycetes</taxon>
        <taxon>Phallomycetidae</taxon>
        <taxon>Phallales</taxon>
        <taxon>Clathraceae</taxon>
        <taxon>Clathrus</taxon>
    </lineage>
</organism>
<dbReference type="PRINTS" id="PR00385">
    <property type="entry name" value="P450"/>
</dbReference>
<feature type="transmembrane region" description="Helical" evidence="9">
    <location>
        <begin position="69"/>
        <end position="89"/>
    </location>
</feature>
<evidence type="ECO:0000256" key="9">
    <source>
        <dbReference type="SAM" id="Phobius"/>
    </source>
</evidence>
<evidence type="ECO:0000256" key="1">
    <source>
        <dbReference type="ARBA" id="ARBA00001971"/>
    </source>
</evidence>
<comment type="caution">
    <text evidence="10">The sequence shown here is derived from an EMBL/GenBank/DDBJ whole genome shotgun (WGS) entry which is preliminary data.</text>
</comment>
<dbReference type="EMBL" id="BPWL01000002">
    <property type="protein sequence ID" value="GJJ06922.1"/>
    <property type="molecule type" value="Genomic_DNA"/>
</dbReference>
<reference evidence="10" key="1">
    <citation type="submission" date="2021-10" db="EMBL/GenBank/DDBJ databases">
        <title>De novo Genome Assembly of Clathrus columnatus (Basidiomycota, Fungi) Using Illumina and Nanopore Sequence Data.</title>
        <authorList>
            <person name="Ogiso-Tanaka E."/>
            <person name="Itagaki H."/>
            <person name="Hosoya T."/>
            <person name="Hosaka K."/>
        </authorList>
    </citation>
    <scope>NUCLEOTIDE SEQUENCE</scope>
    <source>
        <strain evidence="10">MO-923</strain>
    </source>
</reference>
<dbReference type="GO" id="GO:0020037">
    <property type="term" value="F:heme binding"/>
    <property type="evidence" value="ECO:0007669"/>
    <property type="project" value="InterPro"/>
</dbReference>
<evidence type="ECO:0000313" key="11">
    <source>
        <dbReference type="Proteomes" id="UP001050691"/>
    </source>
</evidence>
<evidence type="ECO:0000256" key="7">
    <source>
        <dbReference type="ARBA" id="ARBA00023033"/>
    </source>
</evidence>
<dbReference type="InterPro" id="IPR036396">
    <property type="entry name" value="Cyt_P450_sf"/>
</dbReference>
<evidence type="ECO:0000256" key="5">
    <source>
        <dbReference type="ARBA" id="ARBA00023002"/>
    </source>
</evidence>
<keyword evidence="6 8" id="KW-0408">Iron</keyword>
<dbReference type="Pfam" id="PF00067">
    <property type="entry name" value="p450"/>
    <property type="match status" value="1"/>
</dbReference>
<keyword evidence="9" id="KW-1133">Transmembrane helix</keyword>
<comment type="similarity">
    <text evidence="3">Belongs to the cytochrome P450 family.</text>
</comment>
<evidence type="ECO:0000256" key="3">
    <source>
        <dbReference type="ARBA" id="ARBA00010617"/>
    </source>
</evidence>
<dbReference type="PRINTS" id="PR00463">
    <property type="entry name" value="EP450I"/>
</dbReference>
<evidence type="ECO:0000256" key="8">
    <source>
        <dbReference type="PIRSR" id="PIRSR602401-1"/>
    </source>
</evidence>
<dbReference type="PANTHER" id="PTHR24305">
    <property type="entry name" value="CYTOCHROME P450"/>
    <property type="match status" value="1"/>
</dbReference>
<accession>A0AAV5A061</accession>
<gene>
    <name evidence="10" type="ORF">Clacol_001118</name>
</gene>
<dbReference type="InterPro" id="IPR002401">
    <property type="entry name" value="Cyt_P450_E_grp-I"/>
</dbReference>
<comment type="pathway">
    <text evidence="2">Secondary metabolite biosynthesis.</text>
</comment>
<keyword evidence="9" id="KW-0472">Membrane</keyword>
<sequence>MFPSPSVWQASNPTQSALLVDLSTALIAHAWFRKYEPGSVESGLIRLAVFATAPVVTTFRTLPSPLVNVPLHLAIFISILLCSIVLYRLSPFHPLAKYPGPIFCKISKFWFAWIAHEGKTHLYFDELHKKYGPIVRIGKQFRLMPHKRDIHALVQVPTNCPQGMPKGPMWEGRYFAPGKKQRSGYSLISARDFTSHAKLRKPWNRAFGSTALKDYEEALIARGTQLVEILKGTIRDSQDGVGHADISKCISNWSFDFMGDAIFGENFDLMATNDKDGLVQALDDAHWFPTISQMVPWAWEFFTLFPAFTRSSGKFSKFAFQQAQKRGTKVTEKRDLFYHLAANMDIDDDKPPLPLIISNAILAMVAGSHTTSLVISSIMYHLLLHPEYLVRLQKELDTAFPPSEQSVIQLDKLANLELLEAIINEDLRLQPPVPTYLQRAPSPGSGGRLLKDIFIPEGTAVVVPPYAMHRDPRNFSPDPERFWPERWYTQSDRIILDRAAFIPFSHGPANCVGRPLAMQEMRYITSMLVYNFDFSLEDGYNLKQWGEDLADRFILIKGNLPVKVKRRNVARV</sequence>
<evidence type="ECO:0000256" key="4">
    <source>
        <dbReference type="ARBA" id="ARBA00022723"/>
    </source>
</evidence>
<evidence type="ECO:0008006" key="12">
    <source>
        <dbReference type="Google" id="ProtNLM"/>
    </source>
</evidence>
<dbReference type="GO" id="GO:0005506">
    <property type="term" value="F:iron ion binding"/>
    <property type="evidence" value="ECO:0007669"/>
    <property type="project" value="InterPro"/>
</dbReference>
<evidence type="ECO:0000313" key="10">
    <source>
        <dbReference type="EMBL" id="GJJ06922.1"/>
    </source>
</evidence>
<proteinExistence type="inferred from homology"/>
<keyword evidence="7" id="KW-0503">Monooxygenase</keyword>
<keyword evidence="9" id="KW-0812">Transmembrane</keyword>
<evidence type="ECO:0000256" key="6">
    <source>
        <dbReference type="ARBA" id="ARBA00023004"/>
    </source>
</evidence>
<comment type="cofactor">
    <cofactor evidence="1 8">
        <name>heme</name>
        <dbReference type="ChEBI" id="CHEBI:30413"/>
    </cofactor>
</comment>
<keyword evidence="11" id="KW-1185">Reference proteome</keyword>
<dbReference type="AlphaFoldDB" id="A0AAV5A061"/>